<evidence type="ECO:0000313" key="1">
    <source>
        <dbReference type="EMBL" id="TYG37804.1"/>
    </source>
</evidence>
<proteinExistence type="predicted"/>
<sequence length="95" mass="10727">MSKIIMSYSLYALPNPLPVLAHAVTGYSNHNSVDGAKEVKSSDEKLSTYYALHARYENCLVLYIMFSSRKTEPGNMWKNPTYPFLSLLSMDVCVN</sequence>
<gene>
    <name evidence="1" type="ORF">ES288_D13G170500v1</name>
</gene>
<evidence type="ECO:0000313" key="2">
    <source>
        <dbReference type="Proteomes" id="UP000323506"/>
    </source>
</evidence>
<keyword evidence="2" id="KW-1185">Reference proteome</keyword>
<reference evidence="1 2" key="1">
    <citation type="submission" date="2019-06" db="EMBL/GenBank/DDBJ databases">
        <title>WGS assembly of Gossypium darwinii.</title>
        <authorList>
            <person name="Chen Z.J."/>
            <person name="Sreedasyam A."/>
            <person name="Ando A."/>
            <person name="Song Q."/>
            <person name="De L."/>
            <person name="Hulse-Kemp A."/>
            <person name="Ding M."/>
            <person name="Ye W."/>
            <person name="Kirkbride R."/>
            <person name="Jenkins J."/>
            <person name="Plott C."/>
            <person name="Lovell J."/>
            <person name="Lin Y.-M."/>
            <person name="Vaughn R."/>
            <person name="Liu B."/>
            <person name="Li W."/>
            <person name="Simpson S."/>
            <person name="Scheffler B."/>
            <person name="Saski C."/>
            <person name="Grover C."/>
            <person name="Hu G."/>
            <person name="Conover J."/>
            <person name="Carlson J."/>
            <person name="Shu S."/>
            <person name="Boston L."/>
            <person name="Williams M."/>
            <person name="Peterson D."/>
            <person name="Mcgee K."/>
            <person name="Jones D."/>
            <person name="Wendel J."/>
            <person name="Stelly D."/>
            <person name="Grimwood J."/>
            <person name="Schmutz J."/>
        </authorList>
    </citation>
    <scope>NUCLEOTIDE SEQUENCE [LARGE SCALE GENOMIC DNA]</scope>
    <source>
        <strain evidence="1">1808015.09</strain>
    </source>
</reference>
<name>A0A5D1ZYV1_GOSDA</name>
<dbReference type="Proteomes" id="UP000323506">
    <property type="component" value="Chromosome D13"/>
</dbReference>
<protein>
    <submittedName>
        <fullName evidence="1">Uncharacterized protein</fullName>
    </submittedName>
</protein>
<dbReference type="AlphaFoldDB" id="A0A5D1ZYV1"/>
<dbReference type="EMBL" id="CM017713">
    <property type="protein sequence ID" value="TYG37804.1"/>
    <property type="molecule type" value="Genomic_DNA"/>
</dbReference>
<accession>A0A5D1ZYV1</accession>
<organism evidence="1 2">
    <name type="scientific">Gossypium darwinii</name>
    <name type="common">Darwin's cotton</name>
    <name type="synonym">Gossypium barbadense var. darwinii</name>
    <dbReference type="NCBI Taxonomy" id="34276"/>
    <lineage>
        <taxon>Eukaryota</taxon>
        <taxon>Viridiplantae</taxon>
        <taxon>Streptophyta</taxon>
        <taxon>Embryophyta</taxon>
        <taxon>Tracheophyta</taxon>
        <taxon>Spermatophyta</taxon>
        <taxon>Magnoliopsida</taxon>
        <taxon>eudicotyledons</taxon>
        <taxon>Gunneridae</taxon>
        <taxon>Pentapetalae</taxon>
        <taxon>rosids</taxon>
        <taxon>malvids</taxon>
        <taxon>Malvales</taxon>
        <taxon>Malvaceae</taxon>
        <taxon>Malvoideae</taxon>
        <taxon>Gossypium</taxon>
    </lineage>
</organism>